<proteinExistence type="predicted"/>
<gene>
    <name evidence="2" type="ORF">BPAE_0019g00630</name>
</gene>
<dbReference type="Proteomes" id="UP000297910">
    <property type="component" value="Unassembled WGS sequence"/>
</dbReference>
<keyword evidence="1" id="KW-0472">Membrane</keyword>
<organism evidence="2 3">
    <name type="scientific">Botrytis paeoniae</name>
    <dbReference type="NCBI Taxonomy" id="278948"/>
    <lineage>
        <taxon>Eukaryota</taxon>
        <taxon>Fungi</taxon>
        <taxon>Dikarya</taxon>
        <taxon>Ascomycota</taxon>
        <taxon>Pezizomycotina</taxon>
        <taxon>Leotiomycetes</taxon>
        <taxon>Helotiales</taxon>
        <taxon>Sclerotiniaceae</taxon>
        <taxon>Botrytis</taxon>
    </lineage>
</organism>
<evidence type="ECO:0000313" key="2">
    <source>
        <dbReference type="EMBL" id="TGO29087.1"/>
    </source>
</evidence>
<evidence type="ECO:0000313" key="3">
    <source>
        <dbReference type="Proteomes" id="UP000297910"/>
    </source>
</evidence>
<keyword evidence="3" id="KW-1185">Reference proteome</keyword>
<dbReference type="EMBL" id="PQXI01000019">
    <property type="protein sequence ID" value="TGO29087.1"/>
    <property type="molecule type" value="Genomic_DNA"/>
</dbReference>
<reference evidence="2 3" key="1">
    <citation type="submission" date="2017-12" db="EMBL/GenBank/DDBJ databases">
        <title>Comparative genomics of Botrytis spp.</title>
        <authorList>
            <person name="Valero-Jimenez C.A."/>
            <person name="Tapia P."/>
            <person name="Veloso J."/>
            <person name="Silva-Moreno E."/>
            <person name="Staats M."/>
            <person name="Valdes J.H."/>
            <person name="Van Kan J.A.L."/>
        </authorList>
    </citation>
    <scope>NUCLEOTIDE SEQUENCE [LARGE SCALE GENOMIC DNA]</scope>
    <source>
        <strain evidence="2 3">Bp0003</strain>
    </source>
</reference>
<keyword evidence="1" id="KW-1133">Transmembrane helix</keyword>
<keyword evidence="1" id="KW-0812">Transmembrane</keyword>
<name>A0A4Z1G4Q3_9HELO</name>
<protein>
    <submittedName>
        <fullName evidence="2">Uncharacterized protein</fullName>
    </submittedName>
</protein>
<dbReference type="AlphaFoldDB" id="A0A4Z1G4Q3"/>
<accession>A0A4Z1G4Q3</accession>
<evidence type="ECO:0000256" key="1">
    <source>
        <dbReference type="SAM" id="Phobius"/>
    </source>
</evidence>
<sequence>MEKIRAFDPLLVPIAIMSCALVAAVSYMAALNSRSQLIMEEFEFKINSEKRRKKLELMIAKVKLLQERPRIARRNSTTGRPSNSLLPIHKSNISQIIRRQSTADLPSKALWSKPQYKPASLMGIPSEIRLMIYDHIIPSKIYAMDWSCHRSECCLELPEPCENNKLAGKNFKLSLLQVHPKIYREVKELLWNRAIFGPGCTDHAHHSLRSMSWISSRLIRNIEIPVEFDRDFRIRLSNMSTSIPTMNAMARDGLLQSITILVPPFQLQCILDEKLNGTFQFDLLRSFGSARTWSCKMIIRILGYGSYIELLSPLTRLTVNNSSNANISNEKIIQNYKDLFGELNQAWGGTLYLENTLVWENGRHVYRAPAAPVGLRKPFLIKG</sequence>
<dbReference type="PROSITE" id="PS51257">
    <property type="entry name" value="PROKAR_LIPOPROTEIN"/>
    <property type="match status" value="1"/>
</dbReference>
<feature type="transmembrane region" description="Helical" evidence="1">
    <location>
        <begin position="12"/>
        <end position="31"/>
    </location>
</feature>
<comment type="caution">
    <text evidence="2">The sequence shown here is derived from an EMBL/GenBank/DDBJ whole genome shotgun (WGS) entry which is preliminary data.</text>
</comment>